<keyword evidence="3" id="KW-1185">Reference proteome</keyword>
<dbReference type="PANTHER" id="PTHR35333:SF3">
    <property type="entry name" value="BETA-LACTAMASE-TYPE TRANSPEPTIDASE FOLD CONTAINING PROTEIN"/>
    <property type="match status" value="1"/>
</dbReference>
<reference evidence="2 3" key="1">
    <citation type="submission" date="2024-08" db="EMBL/GenBank/DDBJ databases">
        <title>Two novel Cytobacillus novel species.</title>
        <authorList>
            <person name="Liu G."/>
        </authorList>
    </citation>
    <scope>NUCLEOTIDE SEQUENCE [LARGE SCALE GENOMIC DNA]</scope>
    <source>
        <strain evidence="2 3">FJAT-54145</strain>
    </source>
</reference>
<proteinExistence type="predicted"/>
<accession>A0ABW6K729</accession>
<protein>
    <submittedName>
        <fullName evidence="2">Serine hydrolase</fullName>
    </submittedName>
</protein>
<keyword evidence="2" id="KW-0378">Hydrolase</keyword>
<dbReference type="Proteomes" id="UP001601059">
    <property type="component" value="Unassembled WGS sequence"/>
</dbReference>
<name>A0ABW6K729_9BACI</name>
<dbReference type="Gene3D" id="3.40.710.10">
    <property type="entry name" value="DD-peptidase/beta-lactamase superfamily"/>
    <property type="match status" value="1"/>
</dbReference>
<evidence type="ECO:0000313" key="2">
    <source>
        <dbReference type="EMBL" id="MFE8700004.1"/>
    </source>
</evidence>
<feature type="domain" description="Beta-lactamase class A catalytic" evidence="1">
    <location>
        <begin position="56"/>
        <end position="169"/>
    </location>
</feature>
<dbReference type="PANTHER" id="PTHR35333">
    <property type="entry name" value="BETA-LACTAMASE"/>
    <property type="match status" value="1"/>
</dbReference>
<dbReference type="GO" id="GO:0016787">
    <property type="term" value="F:hydrolase activity"/>
    <property type="evidence" value="ECO:0007669"/>
    <property type="project" value="UniProtKB-KW"/>
</dbReference>
<organism evidence="2 3">
    <name type="scientific">Cytobacillus spartinae</name>
    <dbReference type="NCBI Taxonomy" id="3299023"/>
    <lineage>
        <taxon>Bacteria</taxon>
        <taxon>Bacillati</taxon>
        <taxon>Bacillota</taxon>
        <taxon>Bacilli</taxon>
        <taxon>Bacillales</taxon>
        <taxon>Bacillaceae</taxon>
        <taxon>Cytobacillus</taxon>
    </lineage>
</organism>
<comment type="caution">
    <text evidence="2">The sequence shown here is derived from an EMBL/GenBank/DDBJ whole genome shotgun (WGS) entry which is preliminary data.</text>
</comment>
<dbReference type="InterPro" id="IPR000871">
    <property type="entry name" value="Beta-lactam_class-A"/>
</dbReference>
<dbReference type="EMBL" id="JBIACK010000001">
    <property type="protein sequence ID" value="MFE8700004.1"/>
    <property type="molecule type" value="Genomic_DNA"/>
</dbReference>
<gene>
    <name evidence="2" type="ORF">ACFYKX_05125</name>
</gene>
<dbReference type="Pfam" id="PF13354">
    <property type="entry name" value="Beta-lactamase2"/>
    <property type="match status" value="1"/>
</dbReference>
<dbReference type="RefSeq" id="WP_389359055.1">
    <property type="nucleotide sequence ID" value="NZ_JBIACK010000001.1"/>
</dbReference>
<evidence type="ECO:0000259" key="1">
    <source>
        <dbReference type="Pfam" id="PF13354"/>
    </source>
</evidence>
<dbReference type="InterPro" id="IPR045155">
    <property type="entry name" value="Beta-lactam_cat"/>
</dbReference>
<sequence length="368" mass="41617">MIIILVGALAVIGVILGAGIWSFKKQLNKEDPEYILELIKDKSNGKDVALSIKYNHQQWVEINEQQVLPLASTVKTIIAIEYAEQAAKGRINPDQIVNLTELEKFYVPKTDGGAHEAWMSQLDNDTSVPLREIAKGMILYSSNANTEYLMHLLGLDDINKVPEKMGATNHEPLYPIVSALFIPIELMAENGYTKEEAISVLKTMSMEEYRNRAYVIHNRFLSSSPTLEEKHKVVRSLDMDFQKIWSDRLPGSTANDYISIMEKLNSKKFLGSDVHQYLDPVMEQMMKNPNNQGWLMHAGIKGGSTAFVMTSAMYATDKKGNCTEFVFLSNHLNVLEVTKLSKNMNGFQLKFLTDEEFRNSVKEELAEL</sequence>
<dbReference type="InterPro" id="IPR012338">
    <property type="entry name" value="Beta-lactam/transpept-like"/>
</dbReference>
<evidence type="ECO:0000313" key="3">
    <source>
        <dbReference type="Proteomes" id="UP001601059"/>
    </source>
</evidence>
<dbReference type="SUPFAM" id="SSF56601">
    <property type="entry name" value="beta-lactamase/transpeptidase-like"/>
    <property type="match status" value="1"/>
</dbReference>